<keyword evidence="5" id="KW-1185">Reference proteome</keyword>
<accession>A0A0K1QB40</accession>
<dbReference type="STRING" id="1391654.AKJ09_09545"/>
<dbReference type="Proteomes" id="UP000064967">
    <property type="component" value="Chromosome"/>
</dbReference>
<gene>
    <name evidence="4" type="ORF">AKJ09_09545</name>
</gene>
<protein>
    <recommendedName>
        <fullName evidence="3">SWIM-type domain-containing protein</fullName>
    </recommendedName>
</protein>
<evidence type="ECO:0000259" key="3">
    <source>
        <dbReference type="PROSITE" id="PS50966"/>
    </source>
</evidence>
<proteinExistence type="predicted"/>
<evidence type="ECO:0000313" key="5">
    <source>
        <dbReference type="Proteomes" id="UP000064967"/>
    </source>
</evidence>
<keyword evidence="1" id="KW-0479">Metal-binding</keyword>
<evidence type="ECO:0000256" key="2">
    <source>
        <dbReference type="SAM" id="MobiDB-lite"/>
    </source>
</evidence>
<organism evidence="4 5">
    <name type="scientific">Labilithrix luteola</name>
    <dbReference type="NCBI Taxonomy" id="1391654"/>
    <lineage>
        <taxon>Bacteria</taxon>
        <taxon>Pseudomonadati</taxon>
        <taxon>Myxococcota</taxon>
        <taxon>Polyangia</taxon>
        <taxon>Polyangiales</taxon>
        <taxon>Labilitrichaceae</taxon>
        <taxon>Labilithrix</taxon>
    </lineage>
</organism>
<keyword evidence="1" id="KW-0863">Zinc-finger</keyword>
<evidence type="ECO:0000256" key="1">
    <source>
        <dbReference type="PROSITE-ProRule" id="PRU00325"/>
    </source>
</evidence>
<feature type="compositionally biased region" description="Basic residues" evidence="2">
    <location>
        <begin position="205"/>
        <end position="217"/>
    </location>
</feature>
<dbReference type="InterPro" id="IPR007527">
    <property type="entry name" value="Znf_SWIM"/>
</dbReference>
<evidence type="ECO:0000313" key="4">
    <source>
        <dbReference type="EMBL" id="AKV02882.1"/>
    </source>
</evidence>
<feature type="region of interest" description="Disordered" evidence="2">
    <location>
        <begin position="123"/>
        <end position="217"/>
    </location>
</feature>
<reference evidence="4 5" key="1">
    <citation type="submission" date="2015-08" db="EMBL/GenBank/DDBJ databases">
        <authorList>
            <person name="Babu N.S."/>
            <person name="Beckwith C.J."/>
            <person name="Beseler K.G."/>
            <person name="Brison A."/>
            <person name="Carone J.V."/>
            <person name="Caskin T.P."/>
            <person name="Diamond M."/>
            <person name="Durham M.E."/>
            <person name="Foxe J.M."/>
            <person name="Go M."/>
            <person name="Henderson B.A."/>
            <person name="Jones I.B."/>
            <person name="McGettigan J.A."/>
            <person name="Micheletti S.J."/>
            <person name="Nasrallah M.E."/>
            <person name="Ortiz D."/>
            <person name="Piller C.R."/>
            <person name="Privatt S.R."/>
            <person name="Schneider S.L."/>
            <person name="Sharp S."/>
            <person name="Smith T.C."/>
            <person name="Stanton J.D."/>
            <person name="Ullery H.E."/>
            <person name="Wilson R.J."/>
            <person name="Serrano M.G."/>
            <person name="Buck G."/>
            <person name="Lee V."/>
            <person name="Wang Y."/>
            <person name="Carvalho R."/>
            <person name="Voegtly L."/>
            <person name="Shi R."/>
            <person name="Duckworth R."/>
            <person name="Johnson A."/>
            <person name="Loviza R."/>
            <person name="Walstead R."/>
            <person name="Shah Z."/>
            <person name="Kiflezghi M."/>
            <person name="Wade K."/>
            <person name="Ball S.L."/>
            <person name="Bradley K.W."/>
            <person name="Asai D.J."/>
            <person name="Bowman C.A."/>
            <person name="Russell D.A."/>
            <person name="Pope W.H."/>
            <person name="Jacobs-Sera D."/>
            <person name="Hendrix R.W."/>
            <person name="Hatfull G.F."/>
        </authorList>
    </citation>
    <scope>NUCLEOTIDE SEQUENCE [LARGE SCALE GENOMIC DNA]</scope>
    <source>
        <strain evidence="4 5">DSM 27648</strain>
    </source>
</reference>
<name>A0A0K1QB40_9BACT</name>
<feature type="compositionally biased region" description="Basic and acidic residues" evidence="2">
    <location>
        <begin position="161"/>
        <end position="172"/>
    </location>
</feature>
<dbReference type="RefSeq" id="WP_146653738.1">
    <property type="nucleotide sequence ID" value="NZ_CP012333.1"/>
</dbReference>
<feature type="compositionally biased region" description="Basic and acidic residues" evidence="2">
    <location>
        <begin position="134"/>
        <end position="150"/>
    </location>
</feature>
<feature type="domain" description="SWIM-type" evidence="3">
    <location>
        <begin position="77"/>
        <end position="115"/>
    </location>
</feature>
<dbReference type="PROSITE" id="PS50966">
    <property type="entry name" value="ZF_SWIM"/>
    <property type="match status" value="1"/>
</dbReference>
<dbReference type="AlphaFoldDB" id="A0A0K1QB40"/>
<dbReference type="GO" id="GO:0008270">
    <property type="term" value="F:zinc ion binding"/>
    <property type="evidence" value="ECO:0007669"/>
    <property type="project" value="UniProtKB-KW"/>
</dbReference>
<dbReference type="KEGG" id="llu:AKJ09_09545"/>
<keyword evidence="1" id="KW-0862">Zinc</keyword>
<sequence>MTTQTSPSARPTLTFPARPPRPARPASVAIRIADRLGPHFAPNACVAGYGYFANGRVVLALTSETSGHATVRGKRTQTVHLEANDGELATSCSCASNALEMTGCRHVWAAVLEADRTGAFASLRASPKPLKMRARTEPRPTSETPGEKPKNKAAQRAQRAQRAEDEKKHEPQKTTMAKANVAPSSTKVTSKAKDAASGSTSARTKASKKSQPAKRTK</sequence>
<feature type="compositionally biased region" description="Low complexity" evidence="2">
    <location>
        <begin position="195"/>
        <end position="204"/>
    </location>
</feature>
<dbReference type="PATRIC" id="fig|1391654.3.peg.9670"/>
<dbReference type="EMBL" id="CP012333">
    <property type="protein sequence ID" value="AKV02882.1"/>
    <property type="molecule type" value="Genomic_DNA"/>
</dbReference>
<dbReference type="Pfam" id="PF04434">
    <property type="entry name" value="SWIM"/>
    <property type="match status" value="1"/>
</dbReference>
<feature type="region of interest" description="Disordered" evidence="2">
    <location>
        <begin position="1"/>
        <end position="24"/>
    </location>
</feature>
<feature type="compositionally biased region" description="Polar residues" evidence="2">
    <location>
        <begin position="173"/>
        <end position="189"/>
    </location>
</feature>